<dbReference type="Gene3D" id="1.20.59.10">
    <property type="entry name" value="Chorismate mutase"/>
    <property type="match status" value="1"/>
</dbReference>
<dbReference type="InterPro" id="IPR045865">
    <property type="entry name" value="ACT-like_dom_sf"/>
</dbReference>
<evidence type="ECO:0000259" key="22">
    <source>
        <dbReference type="PROSITE" id="PS51671"/>
    </source>
</evidence>
<dbReference type="InterPro" id="IPR008242">
    <property type="entry name" value="Chor_mutase/pphenate_deHydtase"/>
</dbReference>
<dbReference type="UniPathway" id="UPA00121">
    <property type="reaction ID" value="UER00345"/>
</dbReference>
<dbReference type="Pfam" id="PF00800">
    <property type="entry name" value="PDT"/>
    <property type="match status" value="1"/>
</dbReference>
<keyword evidence="11" id="KW-0057">Aromatic amino acid biosynthesis</keyword>
<dbReference type="AlphaFoldDB" id="A0A1Y1SG07"/>
<dbReference type="Gene3D" id="3.30.70.260">
    <property type="match status" value="1"/>
</dbReference>
<feature type="site" description="Essential for prephenate dehydratase activity" evidence="19">
    <location>
        <position position="259"/>
    </location>
</feature>
<protein>
    <recommendedName>
        <fullName evidence="8">Bifunctional chorismate mutase/prephenate dehydratase</fullName>
        <ecNumber evidence="7">4.2.1.51</ecNumber>
        <ecNumber evidence="6">5.4.99.5</ecNumber>
    </recommendedName>
    <alternativeName>
        <fullName evidence="17">Chorismate mutase-prephenate dehydratase</fullName>
    </alternativeName>
    <alternativeName>
        <fullName evidence="16">p-protein</fullName>
    </alternativeName>
</protein>
<dbReference type="PANTHER" id="PTHR21022">
    <property type="entry name" value="PREPHENATE DEHYDRATASE P PROTEIN"/>
    <property type="match status" value="1"/>
</dbReference>
<dbReference type="InterPro" id="IPR018528">
    <property type="entry name" value="Preph_deHydtase_CS"/>
</dbReference>
<dbReference type="PROSITE" id="PS51671">
    <property type="entry name" value="ACT"/>
    <property type="match status" value="1"/>
</dbReference>
<comment type="caution">
    <text evidence="23">The sequence shown here is derived from an EMBL/GenBank/DDBJ whole genome shotgun (WGS) entry which is preliminary data.</text>
</comment>
<gene>
    <name evidence="23" type="ORF">ATO7_00360</name>
</gene>
<dbReference type="InterPro" id="IPR001086">
    <property type="entry name" value="Preph_deHydtase"/>
</dbReference>
<dbReference type="PROSITE" id="PS51171">
    <property type="entry name" value="PREPHENATE_DEHYDR_3"/>
    <property type="match status" value="1"/>
</dbReference>
<evidence type="ECO:0000256" key="5">
    <source>
        <dbReference type="ARBA" id="ARBA00004817"/>
    </source>
</evidence>
<dbReference type="SUPFAM" id="SSF48600">
    <property type="entry name" value="Chorismate mutase II"/>
    <property type="match status" value="1"/>
</dbReference>
<dbReference type="SUPFAM" id="SSF53850">
    <property type="entry name" value="Periplasmic binding protein-like II"/>
    <property type="match status" value="1"/>
</dbReference>
<dbReference type="InterPro" id="IPR002912">
    <property type="entry name" value="ACT_dom"/>
</dbReference>
<evidence type="ECO:0000256" key="1">
    <source>
        <dbReference type="ARBA" id="ARBA00000824"/>
    </source>
</evidence>
<evidence type="ECO:0000256" key="14">
    <source>
        <dbReference type="ARBA" id="ARBA00023239"/>
    </source>
</evidence>
<dbReference type="Pfam" id="PF01817">
    <property type="entry name" value="CM_2"/>
    <property type="match status" value="1"/>
</dbReference>
<evidence type="ECO:0000256" key="11">
    <source>
        <dbReference type="ARBA" id="ARBA00023141"/>
    </source>
</evidence>
<dbReference type="CDD" id="cd13630">
    <property type="entry name" value="PBP2_PDT_1"/>
    <property type="match status" value="1"/>
</dbReference>
<reference evidence="23 24" key="1">
    <citation type="submission" date="2013-04" db="EMBL/GenBank/DDBJ databases">
        <title>Oceanococcus atlanticus 22II-S10r2 Genome Sequencing.</title>
        <authorList>
            <person name="Lai Q."/>
            <person name="Li G."/>
            <person name="Shao Z."/>
        </authorList>
    </citation>
    <scope>NUCLEOTIDE SEQUENCE [LARGE SCALE GENOMIC DNA]</scope>
    <source>
        <strain evidence="23 24">22II-S10r2</strain>
    </source>
</reference>
<dbReference type="PROSITE" id="PS00857">
    <property type="entry name" value="PREPHENATE_DEHYDR_1"/>
    <property type="match status" value="1"/>
</dbReference>
<comment type="subcellular location">
    <subcellularLocation>
        <location evidence="3">Cytoplasm</location>
    </subcellularLocation>
</comment>
<dbReference type="STRING" id="1317117.ATO7_00360"/>
<dbReference type="GO" id="GO:0046417">
    <property type="term" value="P:chorismate metabolic process"/>
    <property type="evidence" value="ECO:0007669"/>
    <property type="project" value="InterPro"/>
</dbReference>
<evidence type="ECO:0000256" key="6">
    <source>
        <dbReference type="ARBA" id="ARBA00012404"/>
    </source>
</evidence>
<comment type="function">
    <text evidence="2">Catalyzes the Claisen rearrangement of chorismate to prephenate and the decarboxylation/dehydration of prephenate to phenylpyruvate.</text>
</comment>
<evidence type="ECO:0000256" key="9">
    <source>
        <dbReference type="ARBA" id="ARBA00022490"/>
    </source>
</evidence>
<evidence type="ECO:0000256" key="15">
    <source>
        <dbReference type="ARBA" id="ARBA00023268"/>
    </source>
</evidence>
<evidence type="ECO:0000256" key="16">
    <source>
        <dbReference type="ARBA" id="ARBA00031175"/>
    </source>
</evidence>
<evidence type="ECO:0000313" key="24">
    <source>
        <dbReference type="Proteomes" id="UP000192342"/>
    </source>
</evidence>
<dbReference type="FunFam" id="3.40.190.10:FF:000029">
    <property type="entry name" value="Chorismate mutase/Prephenate dehydratase"/>
    <property type="match status" value="1"/>
</dbReference>
<evidence type="ECO:0000256" key="2">
    <source>
        <dbReference type="ARBA" id="ARBA00002364"/>
    </source>
</evidence>
<evidence type="ECO:0000256" key="3">
    <source>
        <dbReference type="ARBA" id="ARBA00004496"/>
    </source>
</evidence>
<dbReference type="RefSeq" id="WP_083558938.1">
    <property type="nucleotide sequence ID" value="NZ_AQQV01000001.1"/>
</dbReference>
<dbReference type="SMART" id="SM00830">
    <property type="entry name" value="CM_2"/>
    <property type="match status" value="1"/>
</dbReference>
<keyword evidence="15" id="KW-0511">Multifunctional enzyme</keyword>
<evidence type="ECO:0000256" key="13">
    <source>
        <dbReference type="ARBA" id="ARBA00023235"/>
    </source>
</evidence>
<feature type="domain" description="Prephenate dehydratase" evidence="21">
    <location>
        <begin position="92"/>
        <end position="266"/>
    </location>
</feature>
<dbReference type="PROSITE" id="PS51168">
    <property type="entry name" value="CHORISMATE_MUT_2"/>
    <property type="match status" value="1"/>
</dbReference>
<dbReference type="GO" id="GO:0005737">
    <property type="term" value="C:cytoplasm"/>
    <property type="evidence" value="ECO:0007669"/>
    <property type="project" value="UniProtKB-SubCell"/>
</dbReference>
<feature type="domain" description="ACT" evidence="22">
    <location>
        <begin position="278"/>
        <end position="355"/>
    </location>
</feature>
<dbReference type="GO" id="GO:0004664">
    <property type="term" value="F:prephenate dehydratase activity"/>
    <property type="evidence" value="ECO:0007669"/>
    <property type="project" value="UniProtKB-EC"/>
</dbReference>
<dbReference type="PIRSF" id="PIRSF001500">
    <property type="entry name" value="Chor_mut_pdt_Ppr"/>
    <property type="match status" value="1"/>
</dbReference>
<dbReference type="CDD" id="cd04905">
    <property type="entry name" value="ACT_CM-PDT"/>
    <property type="match status" value="1"/>
</dbReference>
<dbReference type="InterPro" id="IPR010957">
    <property type="entry name" value="G/b/e-P-prot_chorismate_mutase"/>
</dbReference>
<dbReference type="Gene3D" id="3.40.190.10">
    <property type="entry name" value="Periplasmic binding protein-like II"/>
    <property type="match status" value="2"/>
</dbReference>
<comment type="pathway">
    <text evidence="4">Amino-acid biosynthesis; L-phenylalanine biosynthesis; phenylpyruvate from prephenate: step 1/1.</text>
</comment>
<evidence type="ECO:0000256" key="7">
    <source>
        <dbReference type="ARBA" id="ARBA00013147"/>
    </source>
</evidence>
<dbReference type="PROSITE" id="PS00858">
    <property type="entry name" value="PREPHENATE_DEHYDR_2"/>
    <property type="match status" value="1"/>
</dbReference>
<proteinExistence type="predicted"/>
<dbReference type="OrthoDB" id="9802281at2"/>
<dbReference type="InterPro" id="IPR036979">
    <property type="entry name" value="CM_dom_sf"/>
</dbReference>
<dbReference type="PANTHER" id="PTHR21022:SF19">
    <property type="entry name" value="PREPHENATE DEHYDRATASE-RELATED"/>
    <property type="match status" value="1"/>
</dbReference>
<evidence type="ECO:0000259" key="21">
    <source>
        <dbReference type="PROSITE" id="PS51171"/>
    </source>
</evidence>
<organism evidence="23 24">
    <name type="scientific">Oceanococcus atlanticus</name>
    <dbReference type="NCBI Taxonomy" id="1317117"/>
    <lineage>
        <taxon>Bacteria</taxon>
        <taxon>Pseudomonadati</taxon>
        <taxon>Pseudomonadota</taxon>
        <taxon>Gammaproteobacteria</taxon>
        <taxon>Chromatiales</taxon>
        <taxon>Oceanococcaceae</taxon>
        <taxon>Oceanococcus</taxon>
    </lineage>
</organism>
<keyword evidence="24" id="KW-1185">Reference proteome</keyword>
<sequence>MSDDKLLNARQRIDTLDEQIQSLISERALIAQDVARIKADMGDGADCYRPSREAEVLRRVIERNKGPLTDQSIVRVMREIMSACLSLESPLEVAYLGPEGTYTQAAVYKHFGNAVKARPLAAINEIFRDVEAGNADYGVVPVENSTEGVVNYTLDMFATSSLLICGEVSLPVHHHLLKKAGDLGEVKEIYAHSQSFAQCRQWLDRKLPKAERITVASNGEGARMAAESDGAAIAGKPAAERYGLNIIAANIEDEPDNTTRFLVIGRQIVPPSGHDMTSILLSSYNRPGALYALLRPFSDAGVNLTRIESRPSRRAQWDYNYFVDIEGHSQDPVIRDVLDGMKDAAVFYKFLGSYPKAVV</sequence>
<comment type="pathway">
    <text evidence="5">Metabolic intermediate biosynthesis; prephenate biosynthesis; prephenate from chorismate: step 1/1.</text>
</comment>
<dbReference type="InterPro" id="IPR036263">
    <property type="entry name" value="Chorismate_II_sf"/>
</dbReference>
<dbReference type="GO" id="GO:0009094">
    <property type="term" value="P:L-phenylalanine biosynthetic process"/>
    <property type="evidence" value="ECO:0007669"/>
    <property type="project" value="UniProtKB-UniPathway"/>
</dbReference>
<evidence type="ECO:0000256" key="17">
    <source>
        <dbReference type="ARBA" id="ARBA00031520"/>
    </source>
</evidence>
<dbReference type="Pfam" id="PF01842">
    <property type="entry name" value="ACT"/>
    <property type="match status" value="1"/>
</dbReference>
<comment type="catalytic activity">
    <reaction evidence="18">
        <text>prephenate + H(+) = 3-phenylpyruvate + CO2 + H2O</text>
        <dbReference type="Rhea" id="RHEA:21648"/>
        <dbReference type="ChEBI" id="CHEBI:15377"/>
        <dbReference type="ChEBI" id="CHEBI:15378"/>
        <dbReference type="ChEBI" id="CHEBI:16526"/>
        <dbReference type="ChEBI" id="CHEBI:18005"/>
        <dbReference type="ChEBI" id="CHEBI:29934"/>
        <dbReference type="EC" id="4.2.1.51"/>
    </reaction>
</comment>
<keyword evidence="9" id="KW-0963">Cytoplasm</keyword>
<evidence type="ECO:0000256" key="18">
    <source>
        <dbReference type="ARBA" id="ARBA00047848"/>
    </source>
</evidence>
<evidence type="ECO:0000256" key="10">
    <source>
        <dbReference type="ARBA" id="ARBA00022605"/>
    </source>
</evidence>
<evidence type="ECO:0000256" key="12">
    <source>
        <dbReference type="ARBA" id="ARBA00023222"/>
    </source>
</evidence>
<feature type="domain" description="Chorismate mutase" evidence="20">
    <location>
        <begin position="1"/>
        <end position="92"/>
    </location>
</feature>
<keyword evidence="12" id="KW-0584">Phenylalanine biosynthesis</keyword>
<evidence type="ECO:0000256" key="4">
    <source>
        <dbReference type="ARBA" id="ARBA00004741"/>
    </source>
</evidence>
<comment type="catalytic activity">
    <reaction evidence="1">
        <text>chorismate = prephenate</text>
        <dbReference type="Rhea" id="RHEA:13897"/>
        <dbReference type="ChEBI" id="CHEBI:29748"/>
        <dbReference type="ChEBI" id="CHEBI:29934"/>
        <dbReference type="EC" id="5.4.99.5"/>
    </reaction>
</comment>
<dbReference type="EC" id="4.2.1.51" evidence="7"/>
<dbReference type="FunFam" id="3.30.70.260:FF:000012">
    <property type="entry name" value="Prephenate dehydratase"/>
    <property type="match status" value="1"/>
</dbReference>
<evidence type="ECO:0000313" key="23">
    <source>
        <dbReference type="EMBL" id="ORE88281.1"/>
    </source>
</evidence>
<keyword evidence="13" id="KW-0413">Isomerase</keyword>
<evidence type="ECO:0000259" key="20">
    <source>
        <dbReference type="PROSITE" id="PS51168"/>
    </source>
</evidence>
<dbReference type="UniPathway" id="UPA00120">
    <property type="reaction ID" value="UER00203"/>
</dbReference>
<dbReference type="InterPro" id="IPR002701">
    <property type="entry name" value="CM_II_prokaryot"/>
</dbReference>
<name>A0A1Y1SG07_9GAMM</name>
<dbReference type="GO" id="GO:0004106">
    <property type="term" value="F:chorismate mutase activity"/>
    <property type="evidence" value="ECO:0007669"/>
    <property type="project" value="UniProtKB-EC"/>
</dbReference>
<dbReference type="EMBL" id="AQQV01000001">
    <property type="protein sequence ID" value="ORE88281.1"/>
    <property type="molecule type" value="Genomic_DNA"/>
</dbReference>
<dbReference type="SUPFAM" id="SSF55021">
    <property type="entry name" value="ACT-like"/>
    <property type="match status" value="1"/>
</dbReference>
<dbReference type="NCBIfam" id="TIGR01807">
    <property type="entry name" value="CM_P2"/>
    <property type="match status" value="1"/>
</dbReference>
<accession>A0A1Y1SG07</accession>
<dbReference type="Proteomes" id="UP000192342">
    <property type="component" value="Unassembled WGS sequence"/>
</dbReference>
<keyword evidence="14" id="KW-0456">Lyase</keyword>
<dbReference type="EC" id="5.4.99.5" evidence="6"/>
<dbReference type="NCBIfam" id="NF008865">
    <property type="entry name" value="PRK11898.1"/>
    <property type="match status" value="1"/>
</dbReference>
<evidence type="ECO:0000256" key="8">
    <source>
        <dbReference type="ARBA" id="ARBA00014401"/>
    </source>
</evidence>
<evidence type="ECO:0000256" key="19">
    <source>
        <dbReference type="PIRSR" id="PIRSR001500-2"/>
    </source>
</evidence>
<keyword evidence="10" id="KW-0028">Amino-acid biosynthesis</keyword>